<sequence>MKKYSITPRDGKFFINEHQFMKIDRTKLNSYLSQIKFPAIVIDTEFFNHSHDRNDPNNEKLYNENRKDVVVVFQYSFISNLKEITTRDNTKAIQSVSLKRGYNDSKYDFEAQYEKMIKSFLSNCIKKRIRTMIVAGGTNDNKIIREWAAKYHGLFKNKKIDLFNFNSKGPLPDINSFDIYKPLEEALAFSNFNKEGHEFHVKNFLKTGWCGEDMISIPGLKKFFDYFKQINNYDFYEEKDVYELSCRALEFYSYKKVSLEKYKELNNDIKQIRKHCYNDVLKLLLLIDFLYSFSFLPYKDNKYIKSGQS</sequence>
<accession>A0A345Z3L1</accession>
<keyword evidence="2" id="KW-1185">Reference proteome</keyword>
<reference evidence="1 2" key="1">
    <citation type="submission" date="2018-07" db="EMBL/GenBank/DDBJ databases">
        <title>Complete genome sequence of Spiroplasma alleghenense PLHS-1 (ATCC 51752).</title>
        <authorList>
            <person name="Chou L."/>
            <person name="Lee T.-Y."/>
            <person name="Tsai Y.-M."/>
            <person name="Kuo C.-H."/>
        </authorList>
    </citation>
    <scope>NUCLEOTIDE SEQUENCE [LARGE SCALE GENOMIC DNA]</scope>
    <source>
        <strain evidence="1 2">PLHS-1</strain>
    </source>
</reference>
<name>A0A345Z3L1_9MOLU</name>
<dbReference type="AlphaFoldDB" id="A0A345Z3L1"/>
<dbReference type="KEGG" id="salx:SALLE_v1c05160"/>
<evidence type="ECO:0000313" key="2">
    <source>
        <dbReference type="Proteomes" id="UP000254792"/>
    </source>
</evidence>
<evidence type="ECO:0000313" key="1">
    <source>
        <dbReference type="EMBL" id="AXK51190.1"/>
    </source>
</evidence>
<dbReference type="EMBL" id="CP031376">
    <property type="protein sequence ID" value="AXK51190.1"/>
    <property type="molecule type" value="Genomic_DNA"/>
</dbReference>
<dbReference type="RefSeq" id="WP_115558100.1">
    <property type="nucleotide sequence ID" value="NZ_CP031376.1"/>
</dbReference>
<gene>
    <name evidence="1" type="ORF">SALLE_v1c05160</name>
</gene>
<protein>
    <submittedName>
        <fullName evidence="1">Uncharacterized protein</fullName>
    </submittedName>
</protein>
<dbReference type="OrthoDB" id="398515at2"/>
<proteinExistence type="predicted"/>
<organism evidence="1 2">
    <name type="scientific">Spiroplasma alleghenense</name>
    <dbReference type="NCBI Taxonomy" id="216931"/>
    <lineage>
        <taxon>Bacteria</taxon>
        <taxon>Bacillati</taxon>
        <taxon>Mycoplasmatota</taxon>
        <taxon>Mollicutes</taxon>
        <taxon>Entomoplasmatales</taxon>
        <taxon>Spiroplasmataceae</taxon>
        <taxon>Spiroplasma</taxon>
    </lineage>
</organism>
<dbReference type="Proteomes" id="UP000254792">
    <property type="component" value="Chromosome"/>
</dbReference>